<accession>A0A4R0N0E7</accession>
<dbReference type="InterPro" id="IPR016040">
    <property type="entry name" value="NAD(P)-bd_dom"/>
</dbReference>
<proteinExistence type="predicted"/>
<dbReference type="PANTHER" id="PTHR43162:SF1">
    <property type="entry name" value="PRESTALK A DIFFERENTIATION PROTEIN A"/>
    <property type="match status" value="1"/>
</dbReference>
<organism evidence="2 3">
    <name type="scientific">Pedobacter hiemivivus</name>
    <dbReference type="NCBI Taxonomy" id="2530454"/>
    <lineage>
        <taxon>Bacteria</taxon>
        <taxon>Pseudomonadati</taxon>
        <taxon>Bacteroidota</taxon>
        <taxon>Sphingobacteriia</taxon>
        <taxon>Sphingobacteriales</taxon>
        <taxon>Sphingobacteriaceae</taxon>
        <taxon>Pedobacter</taxon>
    </lineage>
</organism>
<dbReference type="EMBL" id="SJSM01000012">
    <property type="protein sequence ID" value="TCC93169.1"/>
    <property type="molecule type" value="Genomic_DNA"/>
</dbReference>
<comment type="caution">
    <text evidence="2">The sequence shown here is derived from an EMBL/GenBank/DDBJ whole genome shotgun (WGS) entry which is preliminary data.</text>
</comment>
<dbReference type="Gene3D" id="3.90.25.10">
    <property type="entry name" value="UDP-galactose 4-epimerase, domain 1"/>
    <property type="match status" value="1"/>
</dbReference>
<dbReference type="Gene3D" id="3.40.50.720">
    <property type="entry name" value="NAD(P)-binding Rossmann-like Domain"/>
    <property type="match status" value="1"/>
</dbReference>
<evidence type="ECO:0000313" key="3">
    <source>
        <dbReference type="Proteomes" id="UP000291117"/>
    </source>
</evidence>
<dbReference type="SUPFAM" id="SSF51735">
    <property type="entry name" value="NAD(P)-binding Rossmann-fold domains"/>
    <property type="match status" value="1"/>
</dbReference>
<dbReference type="Pfam" id="PF13460">
    <property type="entry name" value="NAD_binding_10"/>
    <property type="match status" value="1"/>
</dbReference>
<dbReference type="InterPro" id="IPR036291">
    <property type="entry name" value="NAD(P)-bd_dom_sf"/>
</dbReference>
<dbReference type="Proteomes" id="UP000291117">
    <property type="component" value="Unassembled WGS sequence"/>
</dbReference>
<protein>
    <submittedName>
        <fullName evidence="2">NAD-dependent dehydratase</fullName>
    </submittedName>
</protein>
<sequence length="292" mass="31180">MNFTITGSLGHISKPLAEILIAAGHQVTIISSDAAKVKAIEELGATAAIGSVEDVTFLTETFSGKDAIYTMVPPNFGASNVREFISSTGKKYAEAIKASGVKHVVNLSSIGAHLASGTGPIAGLHDVEEIYSELDGVAVKHLRPAYFYINFLANIDMIKHVGILGSNYDGETPFVLVHPNDIAAVAAEELQQTFEGKSIRYIASDESTAANVASVLGAAIGKPELPWVEFTDEDALQGMVQAGLPEPMAKSYVEMGDAIRSRKLFVDYFNHKPSSLGTIKLEDFAKEFAKAF</sequence>
<feature type="domain" description="NAD(P)-binding" evidence="1">
    <location>
        <begin position="7"/>
        <end position="113"/>
    </location>
</feature>
<dbReference type="RefSeq" id="WP_131610542.1">
    <property type="nucleotide sequence ID" value="NZ_SJSM01000012.1"/>
</dbReference>
<dbReference type="PANTHER" id="PTHR43162">
    <property type="match status" value="1"/>
</dbReference>
<evidence type="ECO:0000313" key="2">
    <source>
        <dbReference type="EMBL" id="TCC93169.1"/>
    </source>
</evidence>
<name>A0A4R0N0E7_9SPHI</name>
<gene>
    <name evidence="2" type="ORF">EZ444_18080</name>
</gene>
<dbReference type="AlphaFoldDB" id="A0A4R0N0E7"/>
<reference evidence="2 3" key="1">
    <citation type="submission" date="2019-02" db="EMBL/GenBank/DDBJ databases">
        <title>Pedobacter sp. RP-3-8 sp. nov., isolated from Arctic soil.</title>
        <authorList>
            <person name="Dahal R.H."/>
        </authorList>
    </citation>
    <scope>NUCLEOTIDE SEQUENCE [LARGE SCALE GENOMIC DNA]</scope>
    <source>
        <strain evidence="2 3">RP-3-8</strain>
    </source>
</reference>
<keyword evidence="3" id="KW-1185">Reference proteome</keyword>
<dbReference type="OrthoDB" id="2149806at2"/>
<dbReference type="InterPro" id="IPR051604">
    <property type="entry name" value="Ergot_Alk_Oxidoreductase"/>
</dbReference>
<evidence type="ECO:0000259" key="1">
    <source>
        <dbReference type="Pfam" id="PF13460"/>
    </source>
</evidence>